<proteinExistence type="predicted"/>
<keyword evidence="5" id="KW-1185">Reference proteome</keyword>
<evidence type="ECO:0000313" key="5">
    <source>
        <dbReference type="Proteomes" id="UP000050956"/>
    </source>
</evidence>
<dbReference type="SUPFAM" id="SSF56176">
    <property type="entry name" value="FAD-binding/transporter-associated domain-like"/>
    <property type="match status" value="1"/>
</dbReference>
<dbReference type="GO" id="GO:0008720">
    <property type="term" value="F:D-lactate dehydrogenase (NAD+) activity"/>
    <property type="evidence" value="ECO:0007669"/>
    <property type="project" value="TreeGrafter"/>
</dbReference>
<name>A0A0R0DD84_9GAMM</name>
<reference evidence="4 5" key="1">
    <citation type="submission" date="2015-05" db="EMBL/GenBank/DDBJ databases">
        <title>Genome sequencing and analysis of members of genus Stenotrophomonas.</title>
        <authorList>
            <person name="Patil P.P."/>
            <person name="Midha S."/>
            <person name="Patil P.B."/>
        </authorList>
    </citation>
    <scope>NUCLEOTIDE SEQUENCE [LARGE SCALE GENOMIC DNA]</scope>
    <source>
        <strain evidence="4 5">DSM 24757</strain>
    </source>
</reference>
<dbReference type="PANTHER" id="PTHR11748:SF118">
    <property type="entry name" value="ALKYLDIHYDROXYACETONEPHOSPHATE SYNTHASE (PRECURSOR)"/>
    <property type="match status" value="1"/>
</dbReference>
<dbReference type="Gene3D" id="3.30.465.10">
    <property type="match status" value="1"/>
</dbReference>
<dbReference type="SUPFAM" id="SSF55103">
    <property type="entry name" value="FAD-linked oxidases, C-terminal domain"/>
    <property type="match status" value="1"/>
</dbReference>
<comment type="caution">
    <text evidence="4">The sequence shown here is derived from an EMBL/GenBank/DDBJ whole genome shotgun (WGS) entry which is preliminary data.</text>
</comment>
<organism evidence="4 5">
    <name type="scientific">Stenotrophomonas ginsengisoli</name>
    <dbReference type="NCBI Taxonomy" id="336566"/>
    <lineage>
        <taxon>Bacteria</taxon>
        <taxon>Pseudomonadati</taxon>
        <taxon>Pseudomonadota</taxon>
        <taxon>Gammaproteobacteria</taxon>
        <taxon>Lysobacterales</taxon>
        <taxon>Lysobacteraceae</taxon>
        <taxon>Stenotrophomonas</taxon>
    </lineage>
</organism>
<dbReference type="GO" id="GO:1903457">
    <property type="term" value="P:lactate catabolic process"/>
    <property type="evidence" value="ECO:0007669"/>
    <property type="project" value="TreeGrafter"/>
</dbReference>
<dbReference type="InterPro" id="IPR016169">
    <property type="entry name" value="FAD-bd_PCMH_sub2"/>
</dbReference>
<evidence type="ECO:0000313" key="4">
    <source>
        <dbReference type="EMBL" id="KRG79621.1"/>
    </source>
</evidence>
<keyword evidence="1" id="KW-0285">Flavoprotein</keyword>
<evidence type="ECO:0000259" key="3">
    <source>
        <dbReference type="PROSITE" id="PS51387"/>
    </source>
</evidence>
<dbReference type="PROSITE" id="PS51387">
    <property type="entry name" value="FAD_PCMH"/>
    <property type="match status" value="1"/>
</dbReference>
<dbReference type="InterPro" id="IPR016164">
    <property type="entry name" value="FAD-linked_Oxase-like_C"/>
</dbReference>
<dbReference type="GO" id="GO:0004458">
    <property type="term" value="F:D-lactate dehydrogenase (cytochrome) activity"/>
    <property type="evidence" value="ECO:0007669"/>
    <property type="project" value="TreeGrafter"/>
</dbReference>
<dbReference type="STRING" id="336566.ABB30_00445"/>
<protein>
    <recommendedName>
        <fullName evidence="3">FAD-binding PCMH-type domain-containing protein</fullName>
    </recommendedName>
</protein>
<keyword evidence="2" id="KW-0274">FAD</keyword>
<dbReference type="EMBL" id="LDJM01000002">
    <property type="protein sequence ID" value="KRG79621.1"/>
    <property type="molecule type" value="Genomic_DNA"/>
</dbReference>
<dbReference type="InterPro" id="IPR036318">
    <property type="entry name" value="FAD-bd_PCMH-like_sf"/>
</dbReference>
<dbReference type="AlphaFoldDB" id="A0A0R0DD84"/>
<dbReference type="InterPro" id="IPR016166">
    <property type="entry name" value="FAD-bd_PCMH"/>
</dbReference>
<evidence type="ECO:0000256" key="2">
    <source>
        <dbReference type="ARBA" id="ARBA00022827"/>
    </source>
</evidence>
<dbReference type="GO" id="GO:0071949">
    <property type="term" value="F:FAD binding"/>
    <property type="evidence" value="ECO:0007669"/>
    <property type="project" value="InterPro"/>
</dbReference>
<dbReference type="Proteomes" id="UP000050956">
    <property type="component" value="Unassembled WGS sequence"/>
</dbReference>
<dbReference type="PATRIC" id="fig|336566.3.peg.1054"/>
<dbReference type="InterPro" id="IPR006094">
    <property type="entry name" value="Oxid_FAD_bind_N"/>
</dbReference>
<sequence length="529" mass="55544">MEADVSGHNAALDALAGLLGQQHLQRDADSLQRAASDLYSSGALPLAVACPQQVDQVPALVQLASAHDLALVPRGGGLSYTGGYTGIDVPYLLVDLSALNRIEHIDADDMYVVVQAGVSWKQLYEALQPLGLRTPYFGTFSGAGASIGGGLSHGALFFGSARYGSAADNVLALEVATADGQLLHTGQWAWQQPAAPVFRGYGPDPTDLFLHDGGAFGIKTRAALRLIRTPAHSAPASFAFADFAAAGRALSAIAREGLAEEAYVLDPAAMAMNLERERSLQAAFNAARHVCAASPGAVGKLRALASLAAGGRTPVPANAFSLHLIAAGNCPAAIAHDLGRARRLAQAHAGVAIAPSVPRIARANPFPGLDAVLGATGSRWAALNCKLAHSQAPALITAHQALIARHADALAAHGVRVTWLCSALFNHSFSFEAVFHWHDQWQPTHAPHLSAEARARLREPDANPQARALVAELRQQTCALFASLGAASNQIGRTYPYLDNLAPGPRQLVQDIKQRLDPQRRMNPGVLGL</sequence>
<evidence type="ECO:0000256" key="1">
    <source>
        <dbReference type="ARBA" id="ARBA00022630"/>
    </source>
</evidence>
<accession>A0A0R0DD84</accession>
<feature type="domain" description="FAD-binding PCMH-type" evidence="3">
    <location>
        <begin position="41"/>
        <end position="229"/>
    </location>
</feature>
<gene>
    <name evidence="4" type="ORF">ABB30_00445</name>
</gene>
<dbReference type="Pfam" id="PF01565">
    <property type="entry name" value="FAD_binding_4"/>
    <property type="match status" value="1"/>
</dbReference>
<dbReference type="PANTHER" id="PTHR11748">
    <property type="entry name" value="D-LACTATE DEHYDROGENASE"/>
    <property type="match status" value="1"/>
</dbReference>